<comment type="subcellular location">
    <subcellularLocation>
        <location evidence="1 7">Cell membrane</location>
        <topology evidence="1 7">Multi-pass membrane protein</topology>
    </subcellularLocation>
</comment>
<feature type="transmembrane region" description="Helical" evidence="7">
    <location>
        <begin position="100"/>
        <end position="124"/>
    </location>
</feature>
<dbReference type="Gene3D" id="1.10.3720.10">
    <property type="entry name" value="MetI-like"/>
    <property type="match status" value="1"/>
</dbReference>
<reference evidence="9 10" key="1">
    <citation type="submission" date="2021-03" db="EMBL/GenBank/DDBJ databases">
        <title>Genomic Encyclopedia of Type Strains, Phase IV (KMG-IV): sequencing the most valuable type-strain genomes for metagenomic binning, comparative biology and taxonomic classification.</title>
        <authorList>
            <person name="Goeker M."/>
        </authorList>
    </citation>
    <scope>NUCLEOTIDE SEQUENCE [LARGE SCALE GENOMIC DNA]</scope>
    <source>
        <strain evidence="9 10">DSM 26048</strain>
    </source>
</reference>
<dbReference type="SUPFAM" id="SSF161098">
    <property type="entry name" value="MetI-like"/>
    <property type="match status" value="1"/>
</dbReference>
<dbReference type="EMBL" id="JAGGLB010000001">
    <property type="protein sequence ID" value="MBP1988606.1"/>
    <property type="molecule type" value="Genomic_DNA"/>
</dbReference>
<sequence>MGQSDLMTTTRQQSSIRRILHRLGYRKKLKRIDAFQVITILGLIVFSLFMILPVLFIINHAFKPINELFLYPPTFFAKKPTLFNIKELLLRPQVIPFSRYLFNSLITTVLTVSGVIMISAMAAYAFSKHHFPGKNVLFSIIILALMFAPEAVGIPRYLVMANLNMLNTYFVHIVPFFAAPMAVFLMKQFIDQIPGALMEAAKIDGAKEWTILFRIVIPVCMPAVATVGILAFQGAWTNVESSNLFTQVESMKTLPYYIASLLSGASNNVVGQGAAAAGGLLIFLPTLVVFLFFQRKILMTMAHSGIK</sequence>
<keyword evidence="5 7" id="KW-1133">Transmembrane helix</keyword>
<dbReference type="Pfam" id="PF00528">
    <property type="entry name" value="BPD_transp_1"/>
    <property type="match status" value="1"/>
</dbReference>
<feature type="transmembrane region" description="Helical" evidence="7">
    <location>
        <begin position="136"/>
        <end position="157"/>
    </location>
</feature>
<dbReference type="PANTHER" id="PTHR43744:SF1">
    <property type="entry name" value="BINDING-PROTEIN-DEPENDENT TRANSPORT SYSTEMS INNER MEMBRANE COMPONENT"/>
    <property type="match status" value="1"/>
</dbReference>
<keyword evidence="3" id="KW-1003">Cell membrane</keyword>
<protein>
    <submittedName>
        <fullName evidence="9">ABC-type glycerol-3-phosphate transport system permease component</fullName>
    </submittedName>
</protein>
<evidence type="ECO:0000256" key="5">
    <source>
        <dbReference type="ARBA" id="ARBA00022989"/>
    </source>
</evidence>
<dbReference type="Proteomes" id="UP001519287">
    <property type="component" value="Unassembled WGS sequence"/>
</dbReference>
<keyword evidence="2 7" id="KW-0813">Transport</keyword>
<keyword evidence="4 7" id="KW-0812">Transmembrane</keyword>
<dbReference type="InterPro" id="IPR000515">
    <property type="entry name" value="MetI-like"/>
</dbReference>
<comment type="similarity">
    <text evidence="7">Belongs to the binding-protein-dependent transport system permease family.</text>
</comment>
<evidence type="ECO:0000256" key="6">
    <source>
        <dbReference type="ARBA" id="ARBA00023136"/>
    </source>
</evidence>
<name>A0ABS4INK1_9BACL</name>
<comment type="caution">
    <text evidence="9">The sequence shown here is derived from an EMBL/GenBank/DDBJ whole genome shotgun (WGS) entry which is preliminary data.</text>
</comment>
<feature type="transmembrane region" description="Helical" evidence="7">
    <location>
        <begin position="169"/>
        <end position="190"/>
    </location>
</feature>
<evidence type="ECO:0000313" key="10">
    <source>
        <dbReference type="Proteomes" id="UP001519287"/>
    </source>
</evidence>
<feature type="domain" description="ABC transmembrane type-1" evidence="8">
    <location>
        <begin position="101"/>
        <end position="293"/>
    </location>
</feature>
<dbReference type="PROSITE" id="PS50928">
    <property type="entry name" value="ABC_TM1"/>
    <property type="match status" value="1"/>
</dbReference>
<dbReference type="CDD" id="cd06261">
    <property type="entry name" value="TM_PBP2"/>
    <property type="match status" value="1"/>
</dbReference>
<feature type="transmembrane region" description="Helical" evidence="7">
    <location>
        <begin position="34"/>
        <end position="58"/>
    </location>
</feature>
<gene>
    <name evidence="9" type="ORF">J2Z66_000201</name>
</gene>
<evidence type="ECO:0000313" key="9">
    <source>
        <dbReference type="EMBL" id="MBP1988606.1"/>
    </source>
</evidence>
<organism evidence="9 10">
    <name type="scientific">Paenibacillus eucommiae</name>
    <dbReference type="NCBI Taxonomy" id="1355755"/>
    <lineage>
        <taxon>Bacteria</taxon>
        <taxon>Bacillati</taxon>
        <taxon>Bacillota</taxon>
        <taxon>Bacilli</taxon>
        <taxon>Bacillales</taxon>
        <taxon>Paenibacillaceae</taxon>
        <taxon>Paenibacillus</taxon>
    </lineage>
</organism>
<feature type="transmembrane region" description="Helical" evidence="7">
    <location>
        <begin position="269"/>
        <end position="293"/>
    </location>
</feature>
<evidence type="ECO:0000256" key="2">
    <source>
        <dbReference type="ARBA" id="ARBA00022448"/>
    </source>
</evidence>
<evidence type="ECO:0000256" key="3">
    <source>
        <dbReference type="ARBA" id="ARBA00022475"/>
    </source>
</evidence>
<evidence type="ECO:0000256" key="4">
    <source>
        <dbReference type="ARBA" id="ARBA00022692"/>
    </source>
</evidence>
<evidence type="ECO:0000259" key="8">
    <source>
        <dbReference type="PROSITE" id="PS50928"/>
    </source>
</evidence>
<proteinExistence type="inferred from homology"/>
<dbReference type="InterPro" id="IPR035906">
    <property type="entry name" value="MetI-like_sf"/>
</dbReference>
<accession>A0ABS4INK1</accession>
<feature type="transmembrane region" description="Helical" evidence="7">
    <location>
        <begin position="211"/>
        <end position="236"/>
    </location>
</feature>
<evidence type="ECO:0000256" key="1">
    <source>
        <dbReference type="ARBA" id="ARBA00004651"/>
    </source>
</evidence>
<dbReference type="PANTHER" id="PTHR43744">
    <property type="entry name" value="ABC TRANSPORTER PERMEASE PROTEIN MG189-RELATED-RELATED"/>
    <property type="match status" value="1"/>
</dbReference>
<evidence type="ECO:0000256" key="7">
    <source>
        <dbReference type="RuleBase" id="RU363032"/>
    </source>
</evidence>
<keyword evidence="10" id="KW-1185">Reference proteome</keyword>
<dbReference type="RefSeq" id="WP_245375184.1">
    <property type="nucleotide sequence ID" value="NZ_JAGGLB010000001.1"/>
</dbReference>
<keyword evidence="6 7" id="KW-0472">Membrane</keyword>